<dbReference type="Pfam" id="PF02517">
    <property type="entry name" value="Rce1-like"/>
    <property type="match status" value="1"/>
</dbReference>
<feature type="domain" description="CAAX prenyl protease 2/Lysostaphin resistance protein A-like" evidence="2">
    <location>
        <begin position="30"/>
        <end position="58"/>
    </location>
</feature>
<dbReference type="GO" id="GO:0004175">
    <property type="term" value="F:endopeptidase activity"/>
    <property type="evidence" value="ECO:0007669"/>
    <property type="project" value="UniProtKB-ARBA"/>
</dbReference>
<protein>
    <submittedName>
        <fullName evidence="3">Protein of pXO2-46</fullName>
    </submittedName>
</protein>
<evidence type="ECO:0000313" key="3">
    <source>
        <dbReference type="EMBL" id="SUM69216.1"/>
    </source>
</evidence>
<sequence length="60" mass="7144">MQFLPKHLQYSDTQNEMELDKLFENHAFIPFAFLLIVIVGPIVEELVFRHIIIGEFRKEV</sequence>
<organism evidence="3 4">
    <name type="scientific">Staphylococcus saccharolyticus</name>
    <dbReference type="NCBI Taxonomy" id="33028"/>
    <lineage>
        <taxon>Bacteria</taxon>
        <taxon>Bacillati</taxon>
        <taxon>Bacillota</taxon>
        <taxon>Bacilli</taxon>
        <taxon>Bacillales</taxon>
        <taxon>Staphylococcaceae</taxon>
        <taxon>Staphylococcus</taxon>
    </lineage>
</organism>
<dbReference type="EMBL" id="UHDZ01000001">
    <property type="protein sequence ID" value="SUM69216.1"/>
    <property type="molecule type" value="Genomic_DNA"/>
</dbReference>
<dbReference type="GO" id="GO:0080120">
    <property type="term" value="P:CAAX-box protein maturation"/>
    <property type="evidence" value="ECO:0007669"/>
    <property type="project" value="UniProtKB-ARBA"/>
</dbReference>
<keyword evidence="4" id="KW-1185">Reference proteome</keyword>
<name>A0A380H1J1_9STAP</name>
<keyword evidence="1" id="KW-0472">Membrane</keyword>
<gene>
    <name evidence="3" type="ORF">NCTC11807_00764</name>
</gene>
<accession>A0A380H1J1</accession>
<evidence type="ECO:0000259" key="2">
    <source>
        <dbReference type="Pfam" id="PF02517"/>
    </source>
</evidence>
<reference evidence="3 4" key="1">
    <citation type="submission" date="2018-06" db="EMBL/GenBank/DDBJ databases">
        <authorList>
            <consortium name="Pathogen Informatics"/>
            <person name="Doyle S."/>
        </authorList>
    </citation>
    <scope>NUCLEOTIDE SEQUENCE [LARGE SCALE GENOMIC DNA]</scope>
    <source>
        <strain evidence="3 4">NCTC11807</strain>
    </source>
</reference>
<proteinExistence type="predicted"/>
<evidence type="ECO:0000313" key="4">
    <source>
        <dbReference type="Proteomes" id="UP000255425"/>
    </source>
</evidence>
<keyword evidence="1" id="KW-1133">Transmembrane helix</keyword>
<feature type="transmembrane region" description="Helical" evidence="1">
    <location>
        <begin position="27"/>
        <end position="48"/>
    </location>
</feature>
<keyword evidence="1" id="KW-0812">Transmembrane</keyword>
<dbReference type="InterPro" id="IPR003675">
    <property type="entry name" value="Rce1/LyrA-like_dom"/>
</dbReference>
<dbReference type="AlphaFoldDB" id="A0A380H1J1"/>
<dbReference type="Proteomes" id="UP000255425">
    <property type="component" value="Unassembled WGS sequence"/>
</dbReference>
<evidence type="ECO:0000256" key="1">
    <source>
        <dbReference type="SAM" id="Phobius"/>
    </source>
</evidence>